<feature type="domain" description="NodB homology" evidence="1">
    <location>
        <begin position="49"/>
        <end position="151"/>
    </location>
</feature>
<dbReference type="PANTHER" id="PTHR47561:SF1">
    <property type="entry name" value="POLYSACCHARIDE DEACETYLASE FAMILY PROTEIN (AFU_ORTHOLOGUE AFUA_6G05030)"/>
    <property type="match status" value="1"/>
</dbReference>
<dbReference type="PANTHER" id="PTHR47561">
    <property type="entry name" value="POLYSACCHARIDE DEACETYLASE FAMILY PROTEIN (AFU_ORTHOLOGUE AFUA_6G05030)"/>
    <property type="match status" value="1"/>
</dbReference>
<dbReference type="GO" id="GO:0005975">
    <property type="term" value="P:carbohydrate metabolic process"/>
    <property type="evidence" value="ECO:0007669"/>
    <property type="project" value="InterPro"/>
</dbReference>
<dbReference type="KEGG" id="blq:L21SP5_02139"/>
<dbReference type="STRING" id="1307839.L21SP5_02139"/>
<evidence type="ECO:0000313" key="2">
    <source>
        <dbReference type="EMBL" id="ALO15772.1"/>
    </source>
</evidence>
<protein>
    <submittedName>
        <fullName evidence="2">Polysaccharide deacetylase family sporulation protein PdaB</fullName>
    </submittedName>
</protein>
<dbReference type="GO" id="GO:0016810">
    <property type="term" value="F:hydrolase activity, acting on carbon-nitrogen (but not peptide) bonds"/>
    <property type="evidence" value="ECO:0007669"/>
    <property type="project" value="InterPro"/>
</dbReference>
<dbReference type="Pfam" id="PF01522">
    <property type="entry name" value="Polysacc_deac_1"/>
    <property type="match status" value="1"/>
</dbReference>
<dbReference type="InterPro" id="IPR011330">
    <property type="entry name" value="Glyco_hydro/deAcase_b/a-brl"/>
</dbReference>
<gene>
    <name evidence="2" type="ORF">L21SP5_02139</name>
</gene>
<evidence type="ECO:0000313" key="3">
    <source>
        <dbReference type="Proteomes" id="UP000064893"/>
    </source>
</evidence>
<dbReference type="Proteomes" id="UP000064893">
    <property type="component" value="Chromosome"/>
</dbReference>
<dbReference type="EMBL" id="CP013118">
    <property type="protein sequence ID" value="ALO15772.1"/>
    <property type="molecule type" value="Genomic_DNA"/>
</dbReference>
<name>A0A0S2I193_9BACT</name>
<dbReference type="InterPro" id="IPR002509">
    <property type="entry name" value="NODB_dom"/>
</dbReference>
<evidence type="ECO:0000259" key="1">
    <source>
        <dbReference type="Pfam" id="PF01522"/>
    </source>
</evidence>
<reference evidence="2 3" key="1">
    <citation type="submission" date="2015-11" db="EMBL/GenBank/DDBJ databases">
        <title>Description and complete genome sequence of a novel strain predominating in hypersaline microbial mats and representing a new family of the Bacteriodetes phylum.</title>
        <authorList>
            <person name="Spring S."/>
            <person name="Bunk B."/>
            <person name="Sproer C."/>
            <person name="Klenk H.-P."/>
        </authorList>
    </citation>
    <scope>NUCLEOTIDE SEQUENCE [LARGE SCALE GENOMIC DNA]</scope>
    <source>
        <strain evidence="2 3">L21-Spi-D4</strain>
    </source>
</reference>
<accession>A0A0S2I193</accession>
<dbReference type="RefSeq" id="WP_057953204.1">
    <property type="nucleotide sequence ID" value="NZ_CP013118.1"/>
</dbReference>
<sequence>MKLFKRIYIKAYYFQLNQKLKPLRSTSVLPDKKNLFIYFDYEREFGAGFDCIRDEQVLHILDLLDEFNIKTTWFTVGRIFEKYKESINQILSRGHEIGSHTYGHIVPFKSSSKDLKKDFRKYNQFSSAEIPIHGFHAPEGMWSKSSLKELFDNNYIYQVTGVQKNENYMPGFYKKNKDKLIYRLVTAGDDWAMYKNQHDSQEVKKFFLQLIEKIPNGGVGGVGFHPWVIHSDKKILDGFKLFLKSITSDHQISIKRADSYIN</sequence>
<dbReference type="AlphaFoldDB" id="A0A0S2I193"/>
<dbReference type="SUPFAM" id="SSF88713">
    <property type="entry name" value="Glycoside hydrolase/deacetylase"/>
    <property type="match status" value="1"/>
</dbReference>
<proteinExistence type="predicted"/>
<organism evidence="2 3">
    <name type="scientific">Salinivirga cyanobacteriivorans</name>
    <dbReference type="NCBI Taxonomy" id="1307839"/>
    <lineage>
        <taxon>Bacteria</taxon>
        <taxon>Pseudomonadati</taxon>
        <taxon>Bacteroidota</taxon>
        <taxon>Bacteroidia</taxon>
        <taxon>Bacteroidales</taxon>
        <taxon>Salinivirgaceae</taxon>
        <taxon>Salinivirga</taxon>
    </lineage>
</organism>
<keyword evidence="3" id="KW-1185">Reference proteome</keyword>
<dbReference type="Gene3D" id="3.20.20.370">
    <property type="entry name" value="Glycoside hydrolase/deacetylase"/>
    <property type="match status" value="1"/>
</dbReference>
<dbReference type="OrthoDB" id="9808897at2"/>